<evidence type="ECO:0000256" key="6">
    <source>
        <dbReference type="ARBA" id="ARBA00023136"/>
    </source>
</evidence>
<feature type="transmembrane region" description="Helical" evidence="7">
    <location>
        <begin position="12"/>
        <end position="33"/>
    </location>
</feature>
<dbReference type="GO" id="GO:0005886">
    <property type="term" value="C:plasma membrane"/>
    <property type="evidence" value="ECO:0007669"/>
    <property type="project" value="UniProtKB-SubCell"/>
</dbReference>
<keyword evidence="4 7" id="KW-0812">Transmembrane</keyword>
<dbReference type="RefSeq" id="WP_025436348.1">
    <property type="nucleotide sequence ID" value="NZ_CP007452.1"/>
</dbReference>
<dbReference type="AlphaFoldDB" id="W8T6Q1"/>
<evidence type="ECO:0000256" key="2">
    <source>
        <dbReference type="ARBA" id="ARBA00006386"/>
    </source>
</evidence>
<proteinExistence type="inferred from homology"/>
<dbReference type="InterPro" id="IPR005524">
    <property type="entry name" value="DUF318"/>
</dbReference>
<dbReference type="InterPro" id="IPR052923">
    <property type="entry name" value="UPF0718"/>
</dbReference>
<gene>
    <name evidence="8" type="ORF">EAL2_c21430</name>
</gene>
<name>W8T6Q1_PEPAC</name>
<keyword evidence="3" id="KW-1003">Cell membrane</keyword>
<evidence type="ECO:0000256" key="5">
    <source>
        <dbReference type="ARBA" id="ARBA00022989"/>
    </source>
</evidence>
<dbReference type="HOGENOM" id="CLU_049002_0_0_9"/>
<evidence type="ECO:0000256" key="1">
    <source>
        <dbReference type="ARBA" id="ARBA00004651"/>
    </source>
</evidence>
<protein>
    <submittedName>
        <fullName evidence="8">Putative permease</fullName>
    </submittedName>
</protein>
<dbReference type="EMBL" id="CP007452">
    <property type="protein sequence ID" value="AHM57424.1"/>
    <property type="molecule type" value="Genomic_DNA"/>
</dbReference>
<feature type="transmembrane region" description="Helical" evidence="7">
    <location>
        <begin position="88"/>
        <end position="110"/>
    </location>
</feature>
<dbReference type="PANTHER" id="PTHR34184">
    <property type="entry name" value="UPF0718 PROTEIN YCGR"/>
    <property type="match status" value="1"/>
</dbReference>
<dbReference type="PATRIC" id="fig|1286171.3.peg.2092"/>
<dbReference type="eggNOG" id="COG0701">
    <property type="taxonomic scope" value="Bacteria"/>
</dbReference>
<feature type="transmembrane region" description="Helical" evidence="7">
    <location>
        <begin position="117"/>
        <end position="136"/>
    </location>
</feature>
<feature type="transmembrane region" description="Helical" evidence="7">
    <location>
        <begin position="280"/>
        <end position="302"/>
    </location>
</feature>
<sequence>MFEFIERMVLAGFNILNSASAWLVFSFILAGVLHDIMSPDKFQRMLGNKKLSSLLKSTISGMLLPICSCGVIPLGISLYYSGAYLGPVLAFMTATPIINPIAVILCYGLLGPQITMIYVIAGFTVPMLIGVIGNMFGGPELVAPGVEENIQARMLELEEGIRPGLAERIKSGLNWAINDLALSVSKYVIPGMLFAGFLLTAVPQDYIHSFLGDPSMLSLGSIAVLATIMYVCAVGHIPFIAALIASGAAPGVGITFLMAGAATNFPELISMFNIMGKRTAIIYSTVITLTALVFGYAANILLMPGFKPAMNFDRTSNSIKAANTLLIDFPKPIEYICSFIIFVFFIRAVMPGIKTTMASISKKAA</sequence>
<keyword evidence="6 7" id="KW-0472">Membrane</keyword>
<evidence type="ECO:0000313" key="8">
    <source>
        <dbReference type="EMBL" id="AHM57424.1"/>
    </source>
</evidence>
<comment type="subcellular location">
    <subcellularLocation>
        <location evidence="1">Cell membrane</location>
        <topology evidence="1">Multi-pass membrane protein</topology>
    </subcellularLocation>
</comment>
<dbReference type="STRING" id="1286171.EAL2_c21430"/>
<keyword evidence="9" id="KW-1185">Reference proteome</keyword>
<dbReference type="Proteomes" id="UP000019591">
    <property type="component" value="Chromosome"/>
</dbReference>
<feature type="transmembrane region" description="Helical" evidence="7">
    <location>
        <begin position="54"/>
        <end position="76"/>
    </location>
</feature>
<reference evidence="8 9" key="1">
    <citation type="journal article" date="2014" name="Genome Announc.">
        <title>Complete Genome Sequence of Amino Acid-Utilizing Eubacterium acidaminophilum al-2 (DSM 3953).</title>
        <authorList>
            <person name="Poehlein A."/>
            <person name="Andreesen J.R."/>
            <person name="Daniel R."/>
        </authorList>
    </citation>
    <scope>NUCLEOTIDE SEQUENCE [LARGE SCALE GENOMIC DNA]</scope>
    <source>
        <strain evidence="8 9">DSM 3953</strain>
    </source>
</reference>
<keyword evidence="5 7" id="KW-1133">Transmembrane helix</keyword>
<organism evidence="8 9">
    <name type="scientific">Peptoclostridium acidaminophilum DSM 3953</name>
    <dbReference type="NCBI Taxonomy" id="1286171"/>
    <lineage>
        <taxon>Bacteria</taxon>
        <taxon>Bacillati</taxon>
        <taxon>Bacillota</taxon>
        <taxon>Clostridia</taxon>
        <taxon>Peptostreptococcales</taxon>
        <taxon>Peptoclostridiaceae</taxon>
        <taxon>Peptoclostridium</taxon>
    </lineage>
</organism>
<feature type="transmembrane region" description="Helical" evidence="7">
    <location>
        <begin position="214"/>
        <end position="231"/>
    </location>
</feature>
<dbReference type="NCBIfam" id="NF040736">
    <property type="entry name" value="efflux_SaoE"/>
    <property type="match status" value="1"/>
</dbReference>
<comment type="similarity">
    <text evidence="2">Belongs to the UPF0718 family.</text>
</comment>
<evidence type="ECO:0000256" key="4">
    <source>
        <dbReference type="ARBA" id="ARBA00022692"/>
    </source>
</evidence>
<dbReference type="KEGG" id="eac:EAL2_c21430"/>
<feature type="transmembrane region" description="Helical" evidence="7">
    <location>
        <begin position="333"/>
        <end position="353"/>
    </location>
</feature>
<dbReference type="PANTHER" id="PTHR34184:SF4">
    <property type="entry name" value="UPF0718 PROTEIN YCGR"/>
    <property type="match status" value="1"/>
</dbReference>
<evidence type="ECO:0000256" key="7">
    <source>
        <dbReference type="SAM" id="Phobius"/>
    </source>
</evidence>
<accession>W8T6Q1</accession>
<dbReference type="Pfam" id="PF03773">
    <property type="entry name" value="ArsP_1"/>
    <property type="match status" value="1"/>
</dbReference>
<evidence type="ECO:0000256" key="3">
    <source>
        <dbReference type="ARBA" id="ARBA00022475"/>
    </source>
</evidence>
<feature type="transmembrane region" description="Helical" evidence="7">
    <location>
        <begin position="180"/>
        <end position="202"/>
    </location>
</feature>
<dbReference type="OrthoDB" id="9810876at2"/>
<evidence type="ECO:0000313" key="9">
    <source>
        <dbReference type="Proteomes" id="UP000019591"/>
    </source>
</evidence>